<dbReference type="InParanoid" id="D6TYW2"/>
<organism evidence="2 3">
    <name type="scientific">Ktedonobacter racemifer DSM 44963</name>
    <dbReference type="NCBI Taxonomy" id="485913"/>
    <lineage>
        <taxon>Bacteria</taxon>
        <taxon>Bacillati</taxon>
        <taxon>Chloroflexota</taxon>
        <taxon>Ktedonobacteria</taxon>
        <taxon>Ktedonobacterales</taxon>
        <taxon>Ktedonobacteraceae</taxon>
        <taxon>Ktedonobacter</taxon>
    </lineage>
</organism>
<protein>
    <submittedName>
        <fullName evidence="2">Uncharacterized protein</fullName>
    </submittedName>
</protein>
<gene>
    <name evidence="2" type="ORF">Krac_6357</name>
</gene>
<dbReference type="EMBL" id="ADVG01000003">
    <property type="protein sequence ID" value="EFH85187.1"/>
    <property type="molecule type" value="Genomic_DNA"/>
</dbReference>
<accession>D6TYW2</accession>
<keyword evidence="3" id="KW-1185">Reference proteome</keyword>
<evidence type="ECO:0000313" key="3">
    <source>
        <dbReference type="Proteomes" id="UP000004508"/>
    </source>
</evidence>
<feature type="coiled-coil region" evidence="1">
    <location>
        <begin position="5"/>
        <end position="32"/>
    </location>
</feature>
<dbReference type="Proteomes" id="UP000004508">
    <property type="component" value="Unassembled WGS sequence"/>
</dbReference>
<keyword evidence="1" id="KW-0175">Coiled coil</keyword>
<evidence type="ECO:0000313" key="2">
    <source>
        <dbReference type="EMBL" id="EFH85187.1"/>
    </source>
</evidence>
<reference evidence="2 3" key="1">
    <citation type="journal article" date="2011" name="Stand. Genomic Sci.">
        <title>Non-contiguous finished genome sequence and contextual data of the filamentous soil bacterium Ktedonobacter racemifer type strain (SOSP1-21).</title>
        <authorList>
            <person name="Chang Y.J."/>
            <person name="Land M."/>
            <person name="Hauser L."/>
            <person name="Chertkov O."/>
            <person name="Del Rio T.G."/>
            <person name="Nolan M."/>
            <person name="Copeland A."/>
            <person name="Tice H."/>
            <person name="Cheng J.F."/>
            <person name="Lucas S."/>
            <person name="Han C."/>
            <person name="Goodwin L."/>
            <person name="Pitluck S."/>
            <person name="Ivanova N."/>
            <person name="Ovchinikova G."/>
            <person name="Pati A."/>
            <person name="Chen A."/>
            <person name="Palaniappan K."/>
            <person name="Mavromatis K."/>
            <person name="Liolios K."/>
            <person name="Brettin T."/>
            <person name="Fiebig A."/>
            <person name="Rohde M."/>
            <person name="Abt B."/>
            <person name="Goker M."/>
            <person name="Detter J.C."/>
            <person name="Woyke T."/>
            <person name="Bristow J."/>
            <person name="Eisen J.A."/>
            <person name="Markowitz V."/>
            <person name="Hugenholtz P."/>
            <person name="Kyrpides N.C."/>
            <person name="Klenk H.P."/>
            <person name="Lapidus A."/>
        </authorList>
    </citation>
    <scope>NUCLEOTIDE SEQUENCE [LARGE SCALE GENOMIC DNA]</scope>
    <source>
        <strain evidence="3">DSM 44963</strain>
    </source>
</reference>
<sequence length="40" mass="4723">MLIAYRQLESSIDELGQQVEEERQLMDVALQQYGDPEKLR</sequence>
<proteinExistence type="predicted"/>
<name>D6TYW2_KTERA</name>
<evidence type="ECO:0000256" key="1">
    <source>
        <dbReference type="SAM" id="Coils"/>
    </source>
</evidence>
<dbReference type="AlphaFoldDB" id="D6TYW2"/>
<comment type="caution">
    <text evidence="2">The sequence shown here is derived from an EMBL/GenBank/DDBJ whole genome shotgun (WGS) entry which is preliminary data.</text>
</comment>
<dbReference type="STRING" id="485913.Krac_6357"/>
<dbReference type="RefSeq" id="WP_007917285.1">
    <property type="nucleotide sequence ID" value="NZ_ADVG01000003.1"/>
</dbReference>